<comment type="caution">
    <text evidence="1">The sequence shown here is derived from an EMBL/GenBank/DDBJ whole genome shotgun (WGS) entry which is preliminary data.</text>
</comment>
<protein>
    <submittedName>
        <fullName evidence="1">Carbonic anhydrase alpha-class protein</fullName>
        <ecNumber evidence="1">4.2.1.1</ecNumber>
    </submittedName>
</protein>
<gene>
    <name evidence="1" type="ORF">IHE45_05G007900</name>
</gene>
<name>A0ACB7VZC7_DIOAL</name>
<reference evidence="2" key="1">
    <citation type="journal article" date="2022" name="Nat. Commun.">
        <title>Chromosome evolution and the genetic basis of agronomically important traits in greater yam.</title>
        <authorList>
            <person name="Bredeson J.V."/>
            <person name="Lyons J.B."/>
            <person name="Oniyinde I.O."/>
            <person name="Okereke N.R."/>
            <person name="Kolade O."/>
            <person name="Nnabue I."/>
            <person name="Nwadili C.O."/>
            <person name="Hribova E."/>
            <person name="Parker M."/>
            <person name="Nwogha J."/>
            <person name="Shu S."/>
            <person name="Carlson J."/>
            <person name="Kariba R."/>
            <person name="Muthemba S."/>
            <person name="Knop K."/>
            <person name="Barton G.J."/>
            <person name="Sherwood A.V."/>
            <person name="Lopez-Montes A."/>
            <person name="Asiedu R."/>
            <person name="Jamnadass R."/>
            <person name="Muchugi A."/>
            <person name="Goodstein D."/>
            <person name="Egesi C.N."/>
            <person name="Featherston J."/>
            <person name="Asfaw A."/>
            <person name="Simpson G.G."/>
            <person name="Dolezel J."/>
            <person name="Hendre P.S."/>
            <person name="Van Deynze A."/>
            <person name="Kumar P.L."/>
            <person name="Obidiegwu J.E."/>
            <person name="Bhattacharjee R."/>
            <person name="Rokhsar D.S."/>
        </authorList>
    </citation>
    <scope>NUCLEOTIDE SEQUENCE [LARGE SCALE GENOMIC DNA]</scope>
    <source>
        <strain evidence="2">cv. TDa95/00328</strain>
    </source>
</reference>
<accession>A0ACB7VZC7</accession>
<evidence type="ECO:0000313" key="2">
    <source>
        <dbReference type="Proteomes" id="UP000827976"/>
    </source>
</evidence>
<dbReference type="EC" id="4.2.1.1" evidence="1"/>
<sequence length="263" mass="29237">MASQGAIFAFGVALLFATHAVAQVKVINFGYSGNSGPDKWGSLSPDFTTCSQGKNQSPVNIIKEKKGSVAYKKMVPVQGDYIDPNATLVNNGFNIALRFDKPVGSIFVNQKKHNLVQMLHLIHFSEDGDIAIVAILYKYGDEDKVLLQFKDQLSQLAQHSCSADQETHIPIGVLNTKSLRRQYTKYWSYSGSLTTPPCIENVNWFIIGKIREISEDQVAALQAPLGADYKNNSRPVQAINGRSVFRFNLEKEKRIANGFYDDD</sequence>
<keyword evidence="2" id="KW-1185">Reference proteome</keyword>
<dbReference type="Proteomes" id="UP000827976">
    <property type="component" value="Chromosome 5"/>
</dbReference>
<proteinExistence type="predicted"/>
<organism evidence="1 2">
    <name type="scientific">Dioscorea alata</name>
    <name type="common">Purple yam</name>
    <dbReference type="NCBI Taxonomy" id="55571"/>
    <lineage>
        <taxon>Eukaryota</taxon>
        <taxon>Viridiplantae</taxon>
        <taxon>Streptophyta</taxon>
        <taxon>Embryophyta</taxon>
        <taxon>Tracheophyta</taxon>
        <taxon>Spermatophyta</taxon>
        <taxon>Magnoliopsida</taxon>
        <taxon>Liliopsida</taxon>
        <taxon>Dioscoreales</taxon>
        <taxon>Dioscoreaceae</taxon>
        <taxon>Dioscorea</taxon>
    </lineage>
</organism>
<dbReference type="EMBL" id="CM037015">
    <property type="protein sequence ID" value="KAH7680676.1"/>
    <property type="molecule type" value="Genomic_DNA"/>
</dbReference>
<keyword evidence="1" id="KW-0456">Lyase</keyword>
<evidence type="ECO:0000313" key="1">
    <source>
        <dbReference type="EMBL" id="KAH7680676.1"/>
    </source>
</evidence>